<dbReference type="PROSITE" id="PS50888">
    <property type="entry name" value="BHLH"/>
    <property type="match status" value="1"/>
</dbReference>
<evidence type="ECO:0000313" key="4">
    <source>
        <dbReference type="Proteomes" id="UP000187455"/>
    </source>
</evidence>
<dbReference type="AlphaFoldDB" id="A0A1R0H0M1"/>
<accession>A0A1R0H0M1</accession>
<feature type="compositionally biased region" description="Polar residues" evidence="1">
    <location>
        <begin position="1"/>
        <end position="20"/>
    </location>
</feature>
<sequence>MNGIKSSARMTKTKDQSASVNVDKKARRRISHSAIEKRRRLKTNSVLNELQCLVPWLNNESKFQKLEVLENACKYIKQLLSEKTFDNASVHPSSNSHQSSEYRRQSLSSFTHSPTLSSCSSINTPSSVNEDTNSVSDAFCISDKLKAHPPNLYPKKSNSRMKLDFLIS</sequence>
<dbReference type="Gene3D" id="4.10.280.10">
    <property type="entry name" value="Helix-loop-helix DNA-binding domain"/>
    <property type="match status" value="1"/>
</dbReference>
<comment type="caution">
    <text evidence="3">The sequence shown here is derived from an EMBL/GenBank/DDBJ whole genome shotgun (WGS) entry which is preliminary data.</text>
</comment>
<dbReference type="Proteomes" id="UP000187455">
    <property type="component" value="Unassembled WGS sequence"/>
</dbReference>
<evidence type="ECO:0000256" key="1">
    <source>
        <dbReference type="SAM" id="MobiDB-lite"/>
    </source>
</evidence>
<feature type="region of interest" description="Disordered" evidence="1">
    <location>
        <begin position="1"/>
        <end position="34"/>
    </location>
</feature>
<reference evidence="3 4" key="1">
    <citation type="journal article" date="2016" name="Mol. Biol. Evol.">
        <title>Genome-Wide Survey of Gut Fungi (Harpellales) Reveals the First Horizontally Transferred Ubiquitin Gene from a Mosquito Host.</title>
        <authorList>
            <person name="Wang Y."/>
            <person name="White M.M."/>
            <person name="Kvist S."/>
            <person name="Moncalvo J.M."/>
        </authorList>
    </citation>
    <scope>NUCLEOTIDE SEQUENCE [LARGE SCALE GENOMIC DNA]</scope>
    <source>
        <strain evidence="3 4">ALG-7-W6</strain>
    </source>
</reference>
<feature type="compositionally biased region" description="Basic residues" evidence="1">
    <location>
        <begin position="25"/>
        <end position="34"/>
    </location>
</feature>
<feature type="domain" description="BHLH" evidence="2">
    <location>
        <begin position="27"/>
        <end position="79"/>
    </location>
</feature>
<gene>
    <name evidence="3" type="ORF">AYI68_g3186</name>
</gene>
<dbReference type="GO" id="GO:0046983">
    <property type="term" value="F:protein dimerization activity"/>
    <property type="evidence" value="ECO:0007669"/>
    <property type="project" value="InterPro"/>
</dbReference>
<dbReference type="Pfam" id="PF00010">
    <property type="entry name" value="HLH"/>
    <property type="match status" value="1"/>
</dbReference>
<keyword evidence="4" id="KW-1185">Reference proteome</keyword>
<dbReference type="InterPro" id="IPR011598">
    <property type="entry name" value="bHLH_dom"/>
</dbReference>
<dbReference type="STRING" id="133383.A0A1R0H0M1"/>
<dbReference type="OrthoDB" id="690068at2759"/>
<evidence type="ECO:0000313" key="3">
    <source>
        <dbReference type="EMBL" id="OLY82684.1"/>
    </source>
</evidence>
<feature type="compositionally biased region" description="Polar residues" evidence="1">
    <location>
        <begin position="105"/>
        <end position="131"/>
    </location>
</feature>
<dbReference type="SUPFAM" id="SSF47459">
    <property type="entry name" value="HLH, helix-loop-helix DNA-binding domain"/>
    <property type="match status" value="1"/>
</dbReference>
<feature type="region of interest" description="Disordered" evidence="1">
    <location>
        <begin position="87"/>
        <end position="131"/>
    </location>
</feature>
<dbReference type="SMART" id="SM00353">
    <property type="entry name" value="HLH"/>
    <property type="match status" value="1"/>
</dbReference>
<evidence type="ECO:0000259" key="2">
    <source>
        <dbReference type="PROSITE" id="PS50888"/>
    </source>
</evidence>
<organism evidence="3 4">
    <name type="scientific">Smittium mucronatum</name>
    <dbReference type="NCBI Taxonomy" id="133383"/>
    <lineage>
        <taxon>Eukaryota</taxon>
        <taxon>Fungi</taxon>
        <taxon>Fungi incertae sedis</taxon>
        <taxon>Zoopagomycota</taxon>
        <taxon>Kickxellomycotina</taxon>
        <taxon>Harpellomycetes</taxon>
        <taxon>Harpellales</taxon>
        <taxon>Legeriomycetaceae</taxon>
        <taxon>Smittium</taxon>
    </lineage>
</organism>
<feature type="compositionally biased region" description="Low complexity" evidence="1">
    <location>
        <begin position="89"/>
        <end position="99"/>
    </location>
</feature>
<proteinExistence type="predicted"/>
<name>A0A1R0H0M1_9FUNG</name>
<protein>
    <recommendedName>
        <fullName evidence="2">BHLH domain-containing protein</fullName>
    </recommendedName>
</protein>
<dbReference type="InterPro" id="IPR036638">
    <property type="entry name" value="HLH_DNA-bd_sf"/>
</dbReference>
<dbReference type="EMBL" id="LSSL01001326">
    <property type="protein sequence ID" value="OLY82684.1"/>
    <property type="molecule type" value="Genomic_DNA"/>
</dbReference>